<organism evidence="1 2">
    <name type="scientific">Dentiscutata heterogama</name>
    <dbReference type="NCBI Taxonomy" id="1316150"/>
    <lineage>
        <taxon>Eukaryota</taxon>
        <taxon>Fungi</taxon>
        <taxon>Fungi incertae sedis</taxon>
        <taxon>Mucoromycota</taxon>
        <taxon>Glomeromycotina</taxon>
        <taxon>Glomeromycetes</taxon>
        <taxon>Diversisporales</taxon>
        <taxon>Gigasporaceae</taxon>
        <taxon>Dentiscutata</taxon>
    </lineage>
</organism>
<feature type="non-terminal residue" evidence="1">
    <location>
        <position position="47"/>
    </location>
</feature>
<reference evidence="1" key="1">
    <citation type="submission" date="2021-06" db="EMBL/GenBank/DDBJ databases">
        <authorList>
            <person name="Kallberg Y."/>
            <person name="Tangrot J."/>
            <person name="Rosling A."/>
        </authorList>
    </citation>
    <scope>NUCLEOTIDE SEQUENCE</scope>
    <source>
        <strain evidence="1">IL203A</strain>
    </source>
</reference>
<sequence length="47" mass="5207">KLSRIFGKNDALKSALNENQCYIEMIAFIRALSVLTVASDGDDECGW</sequence>
<keyword evidence="2" id="KW-1185">Reference proteome</keyword>
<dbReference type="Proteomes" id="UP000789702">
    <property type="component" value="Unassembled WGS sequence"/>
</dbReference>
<gene>
    <name evidence="1" type="ORF">DHETER_LOCUS13414</name>
</gene>
<evidence type="ECO:0000313" key="1">
    <source>
        <dbReference type="EMBL" id="CAG8730592.1"/>
    </source>
</evidence>
<name>A0ACA9PYK0_9GLOM</name>
<evidence type="ECO:0000313" key="2">
    <source>
        <dbReference type="Proteomes" id="UP000789702"/>
    </source>
</evidence>
<feature type="non-terminal residue" evidence="1">
    <location>
        <position position="1"/>
    </location>
</feature>
<proteinExistence type="predicted"/>
<comment type="caution">
    <text evidence="1">The sequence shown here is derived from an EMBL/GenBank/DDBJ whole genome shotgun (WGS) entry which is preliminary data.</text>
</comment>
<accession>A0ACA9PYK0</accession>
<dbReference type="EMBL" id="CAJVPU010036628">
    <property type="protein sequence ID" value="CAG8730592.1"/>
    <property type="molecule type" value="Genomic_DNA"/>
</dbReference>
<protein>
    <submittedName>
        <fullName evidence="1">12324_t:CDS:1</fullName>
    </submittedName>
</protein>